<accession>A0AB39RWG8</accession>
<dbReference type="SUPFAM" id="SSF89372">
    <property type="entry name" value="Fucose-specific lectin"/>
    <property type="match status" value="1"/>
</dbReference>
<name>A0AB39RWG8_9ACTN</name>
<proteinExistence type="predicted"/>
<reference evidence="1" key="1">
    <citation type="submission" date="2024-07" db="EMBL/GenBank/DDBJ databases">
        <authorList>
            <person name="Yu S.T."/>
        </authorList>
    </citation>
    <scope>NUCLEOTIDE SEQUENCE</scope>
    <source>
        <strain evidence="1">R41</strain>
    </source>
</reference>
<organism evidence="1">
    <name type="scientific">Streptomyces sp. R41</name>
    <dbReference type="NCBI Taxonomy" id="3238632"/>
    <lineage>
        <taxon>Bacteria</taxon>
        <taxon>Bacillati</taxon>
        <taxon>Actinomycetota</taxon>
        <taxon>Actinomycetes</taxon>
        <taxon>Kitasatosporales</taxon>
        <taxon>Streptomycetaceae</taxon>
        <taxon>Streptomyces</taxon>
    </lineage>
</organism>
<evidence type="ECO:0000313" key="1">
    <source>
        <dbReference type="EMBL" id="XDQ58388.1"/>
    </source>
</evidence>
<gene>
    <name evidence="1" type="ORF">AB5J53_45555</name>
</gene>
<dbReference type="EMBL" id="CP163443">
    <property type="protein sequence ID" value="XDQ58388.1"/>
    <property type="molecule type" value="Genomic_DNA"/>
</dbReference>
<dbReference type="RefSeq" id="WP_369251440.1">
    <property type="nucleotide sequence ID" value="NZ_CP163443.1"/>
</dbReference>
<dbReference type="AlphaFoldDB" id="A0AB39RWG8"/>
<evidence type="ECO:0008006" key="2">
    <source>
        <dbReference type="Google" id="ProtNLM"/>
    </source>
</evidence>
<protein>
    <recommendedName>
        <fullName evidence="2">Sialidase</fullName>
    </recommendedName>
</protein>
<sequence length="292" mass="31430">MNDRAFVIWKGHGSDQGIYSARNDHGTDFNNARRVSWFAGSRGIAAVVEPLGHGIRAAWRGADNDNRIWTAGANFTGDVWGDQSLPTGVPRTEDRPALGVLGERVVMAWRGAGQDEHIWYSVLGPGGWTPQQLAGDGTASSSHGPALAQHDGRLVMAWKGSGGNQNLYWCTYDGQSWTAPKAFPGGSTHGPALASNGAVLVMAWKGSGDDDRLWRAGYGNGGWSAQQLAIGRSSHGPALGRLDKRVVMVWKGAYGDERLWWTPDSFRTQQPVRDGYTSSNTPAVVALNFADL</sequence>